<evidence type="ECO:0000313" key="11">
    <source>
        <dbReference type="Proteomes" id="UP000433575"/>
    </source>
</evidence>
<dbReference type="OrthoDB" id="9788818at2"/>
<protein>
    <recommendedName>
        <fullName evidence="8">PTS EIIB type-4 domain-containing protein</fullName>
    </recommendedName>
</protein>
<keyword evidence="3" id="KW-0963">Cytoplasm</keyword>
<dbReference type="Proteomes" id="UP000433575">
    <property type="component" value="Unassembled WGS sequence"/>
</dbReference>
<name>A0A6N7S983_9FIRM</name>
<evidence type="ECO:0000256" key="1">
    <source>
        <dbReference type="ARBA" id="ARBA00004496"/>
    </source>
</evidence>
<evidence type="ECO:0000256" key="4">
    <source>
        <dbReference type="ARBA" id="ARBA00022597"/>
    </source>
</evidence>
<dbReference type="EMBL" id="WKPI01000028">
    <property type="protein sequence ID" value="MSC34173.1"/>
    <property type="molecule type" value="Genomic_DNA"/>
</dbReference>
<dbReference type="InterPro" id="IPR036667">
    <property type="entry name" value="PTS_IIB_sorbose-sp_sf"/>
</dbReference>
<sequence>MPGFSQVRQKEVYCMIVFIRCDDRLIHGQCQTKIIPLNKITRVIGVDDATATNPMLKRIFEMAAPQGVKVTVHTFDDALTPIRKCMINEKRTLIITRRPSTLLKIYQAVPDLMKTVNVANIPKEKDGFWVRRDIWINEEELAALKELDQLGISIQFQQFPGDGQPELYFKDIKDQH</sequence>
<proteinExistence type="predicted"/>
<evidence type="ECO:0000256" key="7">
    <source>
        <dbReference type="ARBA" id="ARBA00022777"/>
    </source>
</evidence>
<dbReference type="Proteomes" id="UP000480929">
    <property type="component" value="Unassembled WGS sequence"/>
</dbReference>
<gene>
    <name evidence="10" type="ORF">GKD88_13685</name>
    <name evidence="9" type="ORF">GKE08_14015</name>
</gene>
<evidence type="ECO:0000256" key="5">
    <source>
        <dbReference type="ARBA" id="ARBA00022679"/>
    </source>
</evidence>
<dbReference type="Pfam" id="PF03830">
    <property type="entry name" value="PTSIIB_sorb"/>
    <property type="match status" value="1"/>
</dbReference>
<evidence type="ECO:0000313" key="12">
    <source>
        <dbReference type="Proteomes" id="UP000480929"/>
    </source>
</evidence>
<evidence type="ECO:0000313" key="9">
    <source>
        <dbReference type="EMBL" id="MSA90443.1"/>
    </source>
</evidence>
<evidence type="ECO:0000256" key="6">
    <source>
        <dbReference type="ARBA" id="ARBA00022683"/>
    </source>
</evidence>
<dbReference type="GO" id="GO:0005737">
    <property type="term" value="C:cytoplasm"/>
    <property type="evidence" value="ECO:0007669"/>
    <property type="project" value="UniProtKB-SubCell"/>
</dbReference>
<keyword evidence="4" id="KW-0762">Sugar transport</keyword>
<dbReference type="GO" id="GO:0016301">
    <property type="term" value="F:kinase activity"/>
    <property type="evidence" value="ECO:0007669"/>
    <property type="project" value="UniProtKB-KW"/>
</dbReference>
<evidence type="ECO:0000313" key="10">
    <source>
        <dbReference type="EMBL" id="MSC34173.1"/>
    </source>
</evidence>
<reference evidence="11 12" key="1">
    <citation type="journal article" date="2019" name="Nat. Med.">
        <title>A library of human gut bacterial isolates paired with longitudinal multiomics data enables mechanistic microbiome research.</title>
        <authorList>
            <person name="Poyet M."/>
            <person name="Groussin M."/>
            <person name="Gibbons S.M."/>
            <person name="Avila-Pacheco J."/>
            <person name="Jiang X."/>
            <person name="Kearney S.M."/>
            <person name="Perrotta A.R."/>
            <person name="Berdy B."/>
            <person name="Zhao S."/>
            <person name="Lieberman T.D."/>
            <person name="Swanson P.K."/>
            <person name="Smith M."/>
            <person name="Roesemann S."/>
            <person name="Alexander J.E."/>
            <person name="Rich S.A."/>
            <person name="Livny J."/>
            <person name="Vlamakis H."/>
            <person name="Clish C."/>
            <person name="Bullock K."/>
            <person name="Deik A."/>
            <person name="Scott J."/>
            <person name="Pierce K.A."/>
            <person name="Xavier R.J."/>
            <person name="Alm E.J."/>
        </authorList>
    </citation>
    <scope>NUCLEOTIDE SEQUENCE [LARGE SCALE GENOMIC DNA]</scope>
    <source>
        <strain evidence="9 11">BIOML-A4</strain>
        <strain evidence="10 12">BIOML-A5</strain>
    </source>
</reference>
<dbReference type="PROSITE" id="PS51101">
    <property type="entry name" value="PTS_EIIB_TYPE_4"/>
    <property type="match status" value="1"/>
</dbReference>
<comment type="subcellular location">
    <subcellularLocation>
        <location evidence="1">Cytoplasm</location>
    </subcellularLocation>
</comment>
<dbReference type="GO" id="GO:0009401">
    <property type="term" value="P:phosphoenolpyruvate-dependent sugar phosphotransferase system"/>
    <property type="evidence" value="ECO:0007669"/>
    <property type="project" value="UniProtKB-KW"/>
</dbReference>
<dbReference type="AlphaFoldDB" id="A0A6N7S983"/>
<dbReference type="EMBL" id="WKPJ01000026">
    <property type="protein sequence ID" value="MSA90443.1"/>
    <property type="molecule type" value="Genomic_DNA"/>
</dbReference>
<evidence type="ECO:0000259" key="8">
    <source>
        <dbReference type="PROSITE" id="PS51101"/>
    </source>
</evidence>
<keyword evidence="5" id="KW-0808">Transferase</keyword>
<evidence type="ECO:0000256" key="3">
    <source>
        <dbReference type="ARBA" id="ARBA00022490"/>
    </source>
</evidence>
<dbReference type="GO" id="GO:0008982">
    <property type="term" value="F:protein-N(PI)-phosphohistidine-sugar phosphotransferase activity"/>
    <property type="evidence" value="ECO:0007669"/>
    <property type="project" value="InterPro"/>
</dbReference>
<keyword evidence="7" id="KW-0418">Kinase</keyword>
<accession>A0A6N7S983</accession>
<dbReference type="SUPFAM" id="SSF52728">
    <property type="entry name" value="PTS IIb component"/>
    <property type="match status" value="1"/>
</dbReference>
<keyword evidence="6" id="KW-0598">Phosphotransferase system</keyword>
<comment type="caution">
    <text evidence="9">The sequence shown here is derived from an EMBL/GenBank/DDBJ whole genome shotgun (WGS) entry which is preliminary data.</text>
</comment>
<organism evidence="9 11">
    <name type="scientific">Holdemania massiliensis</name>
    <dbReference type="NCBI Taxonomy" id="1468449"/>
    <lineage>
        <taxon>Bacteria</taxon>
        <taxon>Bacillati</taxon>
        <taxon>Bacillota</taxon>
        <taxon>Erysipelotrichia</taxon>
        <taxon>Erysipelotrichales</taxon>
        <taxon>Erysipelotrichaceae</taxon>
        <taxon>Holdemania</taxon>
    </lineage>
</organism>
<feature type="domain" description="PTS EIIB type-4" evidence="8">
    <location>
        <begin position="12"/>
        <end position="176"/>
    </location>
</feature>
<dbReference type="Gene3D" id="3.40.35.10">
    <property type="entry name" value="Phosphotransferase system, sorbose subfamily IIB component"/>
    <property type="match status" value="1"/>
</dbReference>
<keyword evidence="12" id="KW-1185">Reference proteome</keyword>
<dbReference type="InterPro" id="IPR004720">
    <property type="entry name" value="PTS_IIB_sorbose-sp"/>
</dbReference>
<keyword evidence="2" id="KW-0813">Transport</keyword>
<evidence type="ECO:0000256" key="2">
    <source>
        <dbReference type="ARBA" id="ARBA00022448"/>
    </source>
</evidence>